<dbReference type="InterPro" id="IPR020013">
    <property type="entry name" value="Flagellar_FlgE/F/G"/>
</dbReference>
<feature type="domain" description="Flagellar hook protein FlgE D2" evidence="7">
    <location>
        <begin position="157"/>
        <end position="270"/>
    </location>
</feature>
<evidence type="ECO:0000259" key="8">
    <source>
        <dbReference type="Pfam" id="PF22692"/>
    </source>
</evidence>
<dbReference type="AlphaFoldDB" id="A0A5S3V6B8"/>
<dbReference type="EMBL" id="PNBX01000073">
    <property type="protein sequence ID" value="TMO66635.1"/>
    <property type="molecule type" value="Genomic_DNA"/>
</dbReference>
<dbReference type="OrthoDB" id="8578401at2"/>
<comment type="caution">
    <text evidence="9">The sequence shown here is derived from an EMBL/GenBank/DDBJ whole genome shotgun (WGS) entry which is preliminary data.</text>
</comment>
<evidence type="ECO:0000256" key="4">
    <source>
        <dbReference type="RuleBase" id="RU362116"/>
    </source>
</evidence>
<dbReference type="NCBIfam" id="TIGR02490">
    <property type="entry name" value="flgF"/>
    <property type="match status" value="1"/>
</dbReference>
<evidence type="ECO:0000256" key="3">
    <source>
        <dbReference type="ARBA" id="ARBA00023143"/>
    </source>
</evidence>
<feature type="domain" description="Flagellar basal-body/hook protein C-terminal" evidence="6">
    <location>
        <begin position="346"/>
        <end position="385"/>
    </location>
</feature>
<keyword evidence="3 4" id="KW-0975">Bacterial flagellum</keyword>
<dbReference type="Pfam" id="PF06429">
    <property type="entry name" value="Flg_bbr_C"/>
    <property type="match status" value="1"/>
</dbReference>
<dbReference type="PANTHER" id="PTHR30435">
    <property type="entry name" value="FLAGELLAR PROTEIN"/>
    <property type="match status" value="1"/>
</dbReference>
<dbReference type="InterPro" id="IPR037925">
    <property type="entry name" value="FlgE/F/G-like"/>
</dbReference>
<dbReference type="InterPro" id="IPR037058">
    <property type="entry name" value="Falgellar_hook_FlgE_sf"/>
</dbReference>
<dbReference type="Gene3D" id="2.60.98.20">
    <property type="entry name" value="Flagellar hook protein FlgE"/>
    <property type="match status" value="1"/>
</dbReference>
<evidence type="ECO:0000259" key="5">
    <source>
        <dbReference type="Pfam" id="PF00460"/>
    </source>
</evidence>
<evidence type="ECO:0000259" key="6">
    <source>
        <dbReference type="Pfam" id="PF06429"/>
    </source>
</evidence>
<dbReference type="PANTHER" id="PTHR30435:SF1">
    <property type="entry name" value="FLAGELLAR HOOK PROTEIN FLGE"/>
    <property type="match status" value="1"/>
</dbReference>
<feature type="domain" description="Flagellar basal body rod protein N-terminal" evidence="5">
    <location>
        <begin position="5"/>
        <end position="35"/>
    </location>
</feature>
<keyword evidence="9" id="KW-0966">Cell projection</keyword>
<dbReference type="GO" id="GO:0005829">
    <property type="term" value="C:cytosol"/>
    <property type="evidence" value="ECO:0007669"/>
    <property type="project" value="TreeGrafter"/>
</dbReference>
<comment type="subunit">
    <text evidence="4">The basal body constitutes a major portion of the flagellar organelle and consists of five rings (E,L,P,S, and M) mounted on a central rod. The rod consists of about 26 subunits of FlgG in the distal portion, and FlgB, FlgC and FlgF are thought to build up the proximal portion of the rod with about 6 subunits each.</text>
</comment>
<dbReference type="InterPro" id="IPR012836">
    <property type="entry name" value="FlgF"/>
</dbReference>
<evidence type="ECO:0000256" key="1">
    <source>
        <dbReference type="ARBA" id="ARBA00004117"/>
    </source>
</evidence>
<keyword evidence="9" id="KW-0969">Cilium</keyword>
<dbReference type="RefSeq" id="WP_138592760.1">
    <property type="nucleotide sequence ID" value="NZ_PNBX01000073.1"/>
</dbReference>
<dbReference type="InterPro" id="IPR053967">
    <property type="entry name" value="LlgE_F_G-like_D1"/>
</dbReference>
<protein>
    <recommendedName>
        <fullName evidence="4">Flagellar basal-body rod protein FlgF</fullName>
    </recommendedName>
</protein>
<dbReference type="InterPro" id="IPR019776">
    <property type="entry name" value="Flagellar_basal_body_rod_CS"/>
</dbReference>
<gene>
    <name evidence="9" type="primary">flgF</name>
    <name evidence="9" type="ORF">CWC19_15840</name>
</gene>
<evidence type="ECO:0000256" key="2">
    <source>
        <dbReference type="ARBA" id="ARBA00009677"/>
    </source>
</evidence>
<evidence type="ECO:0000313" key="10">
    <source>
        <dbReference type="Proteomes" id="UP000307217"/>
    </source>
</evidence>
<dbReference type="GO" id="GO:0030694">
    <property type="term" value="C:bacterial-type flagellum basal body, rod"/>
    <property type="evidence" value="ECO:0007669"/>
    <property type="project" value="UniProtKB-UniRule"/>
</dbReference>
<name>A0A5S3V6B8_9GAMM</name>
<accession>A0A5S3V6B8</accession>
<dbReference type="Pfam" id="PF22692">
    <property type="entry name" value="LlgE_F_G_D1"/>
    <property type="match status" value="1"/>
</dbReference>
<evidence type="ECO:0000259" key="7">
    <source>
        <dbReference type="Pfam" id="PF07559"/>
    </source>
</evidence>
<reference evidence="9 10" key="1">
    <citation type="submission" date="2018-01" db="EMBL/GenBank/DDBJ databases">
        <authorList>
            <person name="Paulsen S."/>
            <person name="Gram L.K."/>
        </authorList>
    </citation>
    <scope>NUCLEOTIDE SEQUENCE [LARGE SCALE GENOMIC DNA]</scope>
    <source>
        <strain evidence="9 10">S3790</strain>
    </source>
</reference>
<sequence>MFQAFYNGLSGMLSFSRNLDTVSNNISNMNTPGFRGADTFYKSLGGGEQESGNGTQISGLGYRFTSGDIRQTGNATDVAISGQGFFTLLKDGNSYYSRAGQFAFNNDGILTDSISGASVAAIDENGSVSAFDISKLRVRAPKETSSVLLNGNLSSGATTHEVSGVTVFNKLGEEVNLTLKFTKSTTDTGAWSVSVLNNSASDAVLSTETIKFGADGTPLSGQSSFTVSVPDSMGGTASVSFNLGDTGNFGQSTSTDTGTTSTLNAVVQDGSAIASLRSIDFKSDGSISLTYTNGETQAGPALALAHFKDESVLRLAGGSLFEATSEAGMTVGKAGTGSLGSIQGKSIELSNVDLSREFADMIVIQRGYQASSRLLNVSNQLLEQLYESTRGR</sequence>
<dbReference type="GO" id="GO:0071978">
    <property type="term" value="P:bacterial-type flagellum-dependent swarming motility"/>
    <property type="evidence" value="ECO:0007669"/>
    <property type="project" value="TreeGrafter"/>
</dbReference>
<dbReference type="GO" id="GO:0009424">
    <property type="term" value="C:bacterial-type flagellum hook"/>
    <property type="evidence" value="ECO:0007669"/>
    <property type="project" value="TreeGrafter"/>
</dbReference>
<reference evidence="10" key="2">
    <citation type="submission" date="2019-06" db="EMBL/GenBank/DDBJ databases">
        <title>Co-occurence of chitin degradation, pigmentation and bioactivity in marine Pseudoalteromonas.</title>
        <authorList>
            <person name="Sonnenschein E.C."/>
            <person name="Bech P.K."/>
        </authorList>
    </citation>
    <scope>NUCLEOTIDE SEQUENCE [LARGE SCALE GENOMIC DNA]</scope>
    <source>
        <strain evidence="10">S3790</strain>
    </source>
</reference>
<comment type="similarity">
    <text evidence="2 4">Belongs to the flagella basal body rod proteins family.</text>
</comment>
<dbReference type="InterPro" id="IPR010930">
    <property type="entry name" value="Flg_bb/hook_C_dom"/>
</dbReference>
<dbReference type="Pfam" id="PF07559">
    <property type="entry name" value="FlgE_D2"/>
    <property type="match status" value="1"/>
</dbReference>
<dbReference type="InterPro" id="IPR011491">
    <property type="entry name" value="FlgE_D2"/>
</dbReference>
<proteinExistence type="inferred from homology"/>
<feature type="domain" description="Flagellar hook protein FlgE/F/G-like D1" evidence="8">
    <location>
        <begin position="79"/>
        <end position="121"/>
    </location>
</feature>
<comment type="subcellular location">
    <subcellularLocation>
        <location evidence="1 4">Bacterial flagellum basal body</location>
    </subcellularLocation>
</comment>
<dbReference type="Pfam" id="PF00460">
    <property type="entry name" value="Flg_bb_rod"/>
    <property type="match status" value="1"/>
</dbReference>
<dbReference type="SUPFAM" id="SSF117143">
    <property type="entry name" value="Flagellar hook protein flgE"/>
    <property type="match status" value="1"/>
</dbReference>
<dbReference type="InterPro" id="IPR001444">
    <property type="entry name" value="Flag_bb_rod_N"/>
</dbReference>
<keyword evidence="9" id="KW-0282">Flagellum</keyword>
<dbReference type="PROSITE" id="PS00588">
    <property type="entry name" value="FLAGELLA_BB_ROD"/>
    <property type="match status" value="1"/>
</dbReference>
<dbReference type="NCBIfam" id="TIGR03506">
    <property type="entry name" value="FlgEFG_subfam"/>
    <property type="match status" value="1"/>
</dbReference>
<organism evidence="9 10">
    <name type="scientific">Pseudoalteromonas aurantia</name>
    <dbReference type="NCBI Taxonomy" id="43654"/>
    <lineage>
        <taxon>Bacteria</taxon>
        <taxon>Pseudomonadati</taxon>
        <taxon>Pseudomonadota</taxon>
        <taxon>Gammaproteobacteria</taxon>
        <taxon>Alteromonadales</taxon>
        <taxon>Pseudoalteromonadaceae</taxon>
        <taxon>Pseudoalteromonas</taxon>
    </lineage>
</organism>
<dbReference type="Proteomes" id="UP000307217">
    <property type="component" value="Unassembled WGS sequence"/>
</dbReference>
<evidence type="ECO:0000313" key="9">
    <source>
        <dbReference type="EMBL" id="TMO66635.1"/>
    </source>
</evidence>